<dbReference type="InterPro" id="IPR005225">
    <property type="entry name" value="Small_GTP-bd"/>
</dbReference>
<keyword evidence="2" id="KW-0648">Protein biosynthesis</keyword>
<feature type="domain" description="Tr-type G" evidence="4">
    <location>
        <begin position="1"/>
        <end position="230"/>
    </location>
</feature>
<keyword evidence="3" id="KW-0342">GTP-binding</keyword>
<dbReference type="Gene3D" id="3.30.70.240">
    <property type="match status" value="1"/>
</dbReference>
<proteinExistence type="predicted"/>
<dbReference type="KEGG" id="eio:H9L01_02290"/>
<evidence type="ECO:0000313" key="5">
    <source>
        <dbReference type="EMBL" id="QNN61216.1"/>
    </source>
</evidence>
<dbReference type="AlphaFoldDB" id="A0A7G9S041"/>
<dbReference type="PROSITE" id="PS51722">
    <property type="entry name" value="G_TR_2"/>
    <property type="match status" value="1"/>
</dbReference>
<dbReference type="SUPFAM" id="SSF50447">
    <property type="entry name" value="Translation proteins"/>
    <property type="match status" value="1"/>
</dbReference>
<protein>
    <submittedName>
        <fullName evidence="5">TetM/TetW/TetO/TetS family tetracycline resistance ribosomal protection protein</fullName>
    </submittedName>
</protein>
<gene>
    <name evidence="5" type="ORF">H9L01_02290</name>
</gene>
<dbReference type="InterPro" id="IPR009000">
    <property type="entry name" value="Transl_B-barrel_sf"/>
</dbReference>
<dbReference type="Pfam" id="PF03764">
    <property type="entry name" value="EFG_IV"/>
    <property type="match status" value="1"/>
</dbReference>
<organism evidence="5 6">
    <name type="scientific">Erysipelothrix inopinata</name>
    <dbReference type="NCBI Taxonomy" id="225084"/>
    <lineage>
        <taxon>Bacteria</taxon>
        <taxon>Bacillati</taxon>
        <taxon>Bacillota</taxon>
        <taxon>Erysipelotrichia</taxon>
        <taxon>Erysipelotrichales</taxon>
        <taxon>Erysipelotrichaceae</taxon>
        <taxon>Erysipelothrix</taxon>
    </lineage>
</organism>
<keyword evidence="6" id="KW-1185">Reference proteome</keyword>
<dbReference type="Gene3D" id="2.40.30.10">
    <property type="entry name" value="Translation factors"/>
    <property type="match status" value="1"/>
</dbReference>
<dbReference type="Gene3D" id="3.30.230.10">
    <property type="match status" value="1"/>
</dbReference>
<dbReference type="GO" id="GO:0006412">
    <property type="term" value="P:translation"/>
    <property type="evidence" value="ECO:0007669"/>
    <property type="project" value="UniProtKB-KW"/>
</dbReference>
<dbReference type="GO" id="GO:0032790">
    <property type="term" value="P:ribosome disassembly"/>
    <property type="evidence" value="ECO:0007669"/>
    <property type="project" value="TreeGrafter"/>
</dbReference>
<dbReference type="Pfam" id="PF00679">
    <property type="entry name" value="EFG_C"/>
    <property type="match status" value="1"/>
</dbReference>
<dbReference type="InterPro" id="IPR005517">
    <property type="entry name" value="Transl_elong_EFG/EF2_IV"/>
</dbReference>
<dbReference type="InterPro" id="IPR035647">
    <property type="entry name" value="EFG_III/V"/>
</dbReference>
<dbReference type="PROSITE" id="PS00301">
    <property type="entry name" value="G_TR_1"/>
    <property type="match status" value="1"/>
</dbReference>
<dbReference type="GO" id="GO:0005525">
    <property type="term" value="F:GTP binding"/>
    <property type="evidence" value="ECO:0007669"/>
    <property type="project" value="UniProtKB-KW"/>
</dbReference>
<dbReference type="EMBL" id="CP060715">
    <property type="protein sequence ID" value="QNN61216.1"/>
    <property type="molecule type" value="Genomic_DNA"/>
</dbReference>
<dbReference type="SUPFAM" id="SSF52540">
    <property type="entry name" value="P-loop containing nucleoside triphosphate hydrolases"/>
    <property type="match status" value="1"/>
</dbReference>
<dbReference type="Proteomes" id="UP000515928">
    <property type="component" value="Chromosome"/>
</dbReference>
<dbReference type="InterPro" id="IPR000795">
    <property type="entry name" value="T_Tr_GTP-bd_dom"/>
</dbReference>
<name>A0A7G9S041_9FIRM</name>
<dbReference type="InterPro" id="IPR000640">
    <property type="entry name" value="EFG_V-like"/>
</dbReference>
<dbReference type="PANTHER" id="PTHR43261:SF6">
    <property type="entry name" value="ELONGATION FACTOR G-LIKE PROTEIN"/>
    <property type="match status" value="1"/>
</dbReference>
<evidence type="ECO:0000256" key="2">
    <source>
        <dbReference type="ARBA" id="ARBA00022917"/>
    </source>
</evidence>
<dbReference type="InterPro" id="IPR014721">
    <property type="entry name" value="Ribsml_uS5_D2-typ_fold_subgr"/>
</dbReference>
<dbReference type="GO" id="GO:0003924">
    <property type="term" value="F:GTPase activity"/>
    <property type="evidence" value="ECO:0007669"/>
    <property type="project" value="InterPro"/>
</dbReference>
<dbReference type="PANTHER" id="PTHR43261">
    <property type="entry name" value="TRANSLATION ELONGATION FACTOR G-RELATED"/>
    <property type="match status" value="1"/>
</dbReference>
<keyword evidence="1" id="KW-0547">Nucleotide-binding</keyword>
<dbReference type="Gene3D" id="3.40.50.300">
    <property type="entry name" value="P-loop containing nucleotide triphosphate hydrolases"/>
    <property type="match status" value="1"/>
</dbReference>
<dbReference type="NCBIfam" id="TIGR00231">
    <property type="entry name" value="small_GTP"/>
    <property type="match status" value="1"/>
</dbReference>
<evidence type="ECO:0000256" key="3">
    <source>
        <dbReference type="ARBA" id="ARBA00023134"/>
    </source>
</evidence>
<sequence length="597" mass="67332">MKIINIAILAHVDAGKTSLTEALLSTSMNKNTLGSVDKGTTTTDNDALEKKRGISIYTATTSITVGDCKINIIDTPGHMDFIHEVEQALIATDLAILVVAANDGGIKSQTRKLYNTLQELKIPTIVFVNKIDIESASLEKQINSIKELTHNRAAIAENISEVIDVLTLHDDAFLEHVLNEDVTDEIYEKAWNQSVINNKYIPIIKGSATQSIGISSLIHMIETLSSDKNSSDDLSSIVYKKTYNHLGKIQTYLRIFTGTIKKQERFIINETMIKISRLWVLENGKMIETNTVNSGDIAIVEGFDILKIGQWLGNVDQSKVMPVWSQGQYKVTLEYEKGSRTRVLDALNKMIDVNPFLEYEIDDITQEIKLILVGEVQKEVIEHTLYETYHCKVALGTVSVQNKMTPRGCVEDWVLMNTIENSNWATMKFKLDPLPCGEGFIYETQINTGYLRQSFQNAIVESLDRLVSVPYRGKLITDFKLTLTGAEFASPVSTPSDFRHATEVLYHKIMSRVEFTELEPVGEFILRIPDYSLKQAYRELTNVSATIQSTDYEGEMIVIRGEMYLKFSINYQQQVIAYTNGFGTFEIKQTSYKPFDL</sequence>
<accession>A0A7G9S041</accession>
<dbReference type="PRINTS" id="PR00315">
    <property type="entry name" value="ELONGATNFCT"/>
</dbReference>
<dbReference type="InterPro" id="IPR031157">
    <property type="entry name" value="G_TR_CS"/>
</dbReference>
<dbReference type="InterPro" id="IPR020568">
    <property type="entry name" value="Ribosomal_Su5_D2-typ_SF"/>
</dbReference>
<reference evidence="5 6" key="1">
    <citation type="submission" date="2020-08" db="EMBL/GenBank/DDBJ databases">
        <title>Genome sequence of Erysipelothrix inopinata DSM 15511T.</title>
        <authorList>
            <person name="Hyun D.-W."/>
            <person name="Bae J.-W."/>
        </authorList>
    </citation>
    <scope>NUCLEOTIDE SEQUENCE [LARGE SCALE GENOMIC DNA]</scope>
    <source>
        <strain evidence="5 6">DSM 15511</strain>
    </source>
</reference>
<dbReference type="SUPFAM" id="SSF54211">
    <property type="entry name" value="Ribosomal protein S5 domain 2-like"/>
    <property type="match status" value="1"/>
</dbReference>
<dbReference type="InterPro" id="IPR027417">
    <property type="entry name" value="P-loop_NTPase"/>
</dbReference>
<dbReference type="SUPFAM" id="SSF54980">
    <property type="entry name" value="EF-G C-terminal domain-like"/>
    <property type="match status" value="2"/>
</dbReference>
<dbReference type="RefSeq" id="WP_187534418.1">
    <property type="nucleotide sequence ID" value="NZ_CBCSHU010000001.1"/>
</dbReference>
<dbReference type="PRINTS" id="PR01037">
    <property type="entry name" value="TCRTETOQM"/>
</dbReference>
<evidence type="ECO:0000259" key="4">
    <source>
        <dbReference type="PROSITE" id="PS51722"/>
    </source>
</evidence>
<evidence type="ECO:0000313" key="6">
    <source>
        <dbReference type="Proteomes" id="UP000515928"/>
    </source>
</evidence>
<evidence type="ECO:0000256" key="1">
    <source>
        <dbReference type="ARBA" id="ARBA00022741"/>
    </source>
</evidence>
<dbReference type="Pfam" id="PF00009">
    <property type="entry name" value="GTP_EFTU"/>
    <property type="match status" value="1"/>
</dbReference>